<feature type="domain" description="J" evidence="2">
    <location>
        <begin position="23"/>
        <end position="96"/>
    </location>
</feature>
<dbReference type="Gene3D" id="1.10.287.110">
    <property type="entry name" value="DnaJ domain"/>
    <property type="match status" value="1"/>
</dbReference>
<dbReference type="SMART" id="SM00271">
    <property type="entry name" value="DnaJ"/>
    <property type="match status" value="1"/>
</dbReference>
<dbReference type="EMBL" id="GBEZ01002292">
    <property type="protein sequence ID" value="JAC82748.1"/>
    <property type="molecule type" value="Transcribed_RNA"/>
</dbReference>
<dbReference type="CDD" id="cd06257">
    <property type="entry name" value="DnaJ"/>
    <property type="match status" value="1"/>
</dbReference>
<dbReference type="AlphaFoldDB" id="A0A061SEN6"/>
<evidence type="ECO:0000259" key="2">
    <source>
        <dbReference type="PROSITE" id="PS50076"/>
    </source>
</evidence>
<evidence type="ECO:0000256" key="1">
    <source>
        <dbReference type="SAM" id="MobiDB-lite"/>
    </source>
</evidence>
<dbReference type="PROSITE" id="PS50076">
    <property type="entry name" value="DNAJ_2"/>
    <property type="match status" value="1"/>
</dbReference>
<accession>A0A061SEN6</accession>
<dbReference type="SUPFAM" id="SSF46565">
    <property type="entry name" value="Chaperone J-domain"/>
    <property type="match status" value="1"/>
</dbReference>
<feature type="region of interest" description="Disordered" evidence="1">
    <location>
        <begin position="189"/>
        <end position="211"/>
    </location>
</feature>
<dbReference type="InterPro" id="IPR001623">
    <property type="entry name" value="DnaJ_domain"/>
</dbReference>
<protein>
    <recommendedName>
        <fullName evidence="2">J domain-containing protein</fullName>
    </recommendedName>
</protein>
<reference evidence="3" key="1">
    <citation type="submission" date="2014-05" db="EMBL/GenBank/DDBJ databases">
        <title>The transcriptome of the halophilic microalga Tetraselmis sp. GSL018 isolated from the Great Salt Lake, Utah.</title>
        <authorList>
            <person name="Jinkerson R.E."/>
            <person name="D'Adamo S."/>
            <person name="Posewitz M.C."/>
        </authorList>
    </citation>
    <scope>NUCLEOTIDE SEQUENCE</scope>
    <source>
        <strain evidence="3">GSL018</strain>
    </source>
</reference>
<evidence type="ECO:0000313" key="3">
    <source>
        <dbReference type="EMBL" id="JAC82748.1"/>
    </source>
</evidence>
<dbReference type="InterPro" id="IPR036869">
    <property type="entry name" value="J_dom_sf"/>
</dbReference>
<feature type="compositionally biased region" description="Basic residues" evidence="1">
    <location>
        <begin position="201"/>
        <end position="211"/>
    </location>
</feature>
<sequence length="346" mass="37478">MTTYSDFEVSELAREILAAHPADFYARLLLPYCAGERATRAQFIKLAKILHPDKFSKPLAFAAFSAVTDAWRALKSKENIAWLCCCVDRAVSELTGWRHVEELALIGDFSSLNKNASGFRASLNLRATNWNSLSPQQVTGDALSSAASTLKVRRRLHALLLESESKAQRYQKETTSDTKANAALFPASRRSHGEAVTAKRGPGKKGMARRARKAKDGDCCGFVKPSDPSVPTRHLHVSNTGPRLGASPEALQAGLDALGLTGAVLSIPRGGRQPFVYLSFPSEEAAASARQKLDRRSPVSRPFLGRVVQADYAEPVLAVALPRETDASALQALPPHVPPVLFLPSI</sequence>
<proteinExistence type="predicted"/>
<name>A0A061SEN6_9CHLO</name>
<organism evidence="3">
    <name type="scientific">Tetraselmis sp. GSL018</name>
    <dbReference type="NCBI Taxonomy" id="582737"/>
    <lineage>
        <taxon>Eukaryota</taxon>
        <taxon>Viridiplantae</taxon>
        <taxon>Chlorophyta</taxon>
        <taxon>core chlorophytes</taxon>
        <taxon>Chlorodendrophyceae</taxon>
        <taxon>Chlorodendrales</taxon>
        <taxon>Chlorodendraceae</taxon>
        <taxon>Tetraselmis</taxon>
    </lineage>
</organism>
<gene>
    <name evidence="3" type="ORF">TSPGSL018_4996</name>
</gene>